<reference evidence="6" key="2">
    <citation type="submission" date="2023-05" db="EMBL/GenBank/DDBJ databases">
        <authorList>
            <person name="Schelkunov M.I."/>
        </authorList>
    </citation>
    <scope>NUCLEOTIDE SEQUENCE</scope>
    <source>
        <strain evidence="6">Hsosn_3</strain>
        <tissue evidence="6">Leaf</tissue>
    </source>
</reference>
<dbReference type="PANTHER" id="PTHR47447">
    <property type="entry name" value="OS03G0856100 PROTEIN"/>
    <property type="match status" value="1"/>
</dbReference>
<accession>A0AAD8NBA7</accession>
<gene>
    <name evidence="6" type="ORF">POM88_001921</name>
</gene>
<dbReference type="PANTHER" id="PTHR47447:SF17">
    <property type="entry name" value="OS12G0638900 PROTEIN"/>
    <property type="match status" value="1"/>
</dbReference>
<keyword evidence="7" id="KW-1185">Reference proteome</keyword>
<dbReference type="Gene3D" id="3.30.420.40">
    <property type="match status" value="1"/>
</dbReference>
<dbReference type="Pfam" id="PF01535">
    <property type="entry name" value="PPR"/>
    <property type="match status" value="1"/>
</dbReference>
<dbReference type="GO" id="GO:0005524">
    <property type="term" value="F:ATP binding"/>
    <property type="evidence" value="ECO:0007669"/>
    <property type="project" value="UniProtKB-KW"/>
</dbReference>
<dbReference type="Gene3D" id="1.25.40.10">
    <property type="entry name" value="Tetratricopeptide repeat domain"/>
    <property type="match status" value="1"/>
</dbReference>
<dbReference type="InterPro" id="IPR013126">
    <property type="entry name" value="Hsp_70_fam"/>
</dbReference>
<dbReference type="Proteomes" id="UP001237642">
    <property type="component" value="Unassembled WGS sequence"/>
</dbReference>
<dbReference type="SUPFAM" id="SSF53067">
    <property type="entry name" value="Actin-like ATPase domain"/>
    <property type="match status" value="1"/>
</dbReference>
<dbReference type="NCBIfam" id="TIGR00756">
    <property type="entry name" value="PPR"/>
    <property type="match status" value="1"/>
</dbReference>
<evidence type="ECO:0000256" key="3">
    <source>
        <dbReference type="ARBA" id="ARBA00022741"/>
    </source>
</evidence>
<dbReference type="FunFam" id="3.90.640.10:FF:000003">
    <property type="entry name" value="Molecular chaperone DnaK"/>
    <property type="match status" value="1"/>
</dbReference>
<dbReference type="InterPro" id="IPR002885">
    <property type="entry name" value="PPR_rpt"/>
</dbReference>
<evidence type="ECO:0000313" key="7">
    <source>
        <dbReference type="Proteomes" id="UP001237642"/>
    </source>
</evidence>
<feature type="repeat" description="PPR" evidence="5">
    <location>
        <begin position="182"/>
        <end position="216"/>
    </location>
</feature>
<dbReference type="AlphaFoldDB" id="A0AAD8NBA7"/>
<comment type="caution">
    <text evidence="6">The sequence shown here is derived from an EMBL/GenBank/DDBJ whole genome shotgun (WGS) entry which is preliminary data.</text>
</comment>
<dbReference type="Pfam" id="PF12854">
    <property type="entry name" value="PPR_1"/>
    <property type="match status" value="1"/>
</dbReference>
<keyword evidence="4" id="KW-0067">ATP-binding</keyword>
<evidence type="ECO:0000313" key="6">
    <source>
        <dbReference type="EMBL" id="KAK1402316.1"/>
    </source>
</evidence>
<comment type="similarity">
    <text evidence="1">Belongs to the PPR family. P subfamily.</text>
</comment>
<evidence type="ECO:0000256" key="2">
    <source>
        <dbReference type="ARBA" id="ARBA00022737"/>
    </source>
</evidence>
<keyword evidence="2" id="KW-0677">Repeat</keyword>
<dbReference type="PROSITE" id="PS51375">
    <property type="entry name" value="PPR"/>
    <property type="match status" value="1"/>
</dbReference>
<dbReference type="Pfam" id="PF00012">
    <property type="entry name" value="HSP70"/>
    <property type="match status" value="1"/>
</dbReference>
<proteinExistence type="inferred from homology"/>
<evidence type="ECO:0000256" key="5">
    <source>
        <dbReference type="PROSITE-ProRule" id="PRU00708"/>
    </source>
</evidence>
<dbReference type="GO" id="GO:0140662">
    <property type="term" value="F:ATP-dependent protein folding chaperone"/>
    <property type="evidence" value="ECO:0007669"/>
    <property type="project" value="InterPro"/>
</dbReference>
<sequence length="269" mass="30047">MELSSLTQTNISLPFLTATVNGPKHIETTLTRAKFEELCSDLLDRLKTPVQNSLRDAKLSFSDIDEVIQLYDRGLTVGSLMDSGSHSLQHVVTLFFGGTDDREALGFSERMGAYHHINLTFIRFLPAVASRDQNVEVNVAQKEESALMAIIDNEEKSKIDNNIMTDFYNKVKEMEEKKCKPDKLTFTILIIGHCMKGRMFEAINMFNKMLAVGCSPDEITIKSLISCLQKAGMPKEAHKIRLAVAGYLDSSLPSSTRWIPDANINVAVK</sequence>
<organism evidence="6 7">
    <name type="scientific">Heracleum sosnowskyi</name>
    <dbReference type="NCBI Taxonomy" id="360622"/>
    <lineage>
        <taxon>Eukaryota</taxon>
        <taxon>Viridiplantae</taxon>
        <taxon>Streptophyta</taxon>
        <taxon>Embryophyta</taxon>
        <taxon>Tracheophyta</taxon>
        <taxon>Spermatophyta</taxon>
        <taxon>Magnoliopsida</taxon>
        <taxon>eudicotyledons</taxon>
        <taxon>Gunneridae</taxon>
        <taxon>Pentapetalae</taxon>
        <taxon>asterids</taxon>
        <taxon>campanulids</taxon>
        <taxon>Apiales</taxon>
        <taxon>Apiaceae</taxon>
        <taxon>Apioideae</taxon>
        <taxon>apioid superclade</taxon>
        <taxon>Tordylieae</taxon>
        <taxon>Tordyliinae</taxon>
        <taxon>Heracleum</taxon>
    </lineage>
</organism>
<dbReference type="Gene3D" id="3.90.640.10">
    <property type="entry name" value="Actin, Chain A, domain 4"/>
    <property type="match status" value="1"/>
</dbReference>
<protein>
    <recommendedName>
        <fullName evidence="8">Pentatricopeptide repeat-containing protein</fullName>
    </recommendedName>
</protein>
<evidence type="ECO:0000256" key="1">
    <source>
        <dbReference type="ARBA" id="ARBA00007626"/>
    </source>
</evidence>
<reference evidence="6" key="1">
    <citation type="submission" date="2023-02" db="EMBL/GenBank/DDBJ databases">
        <title>Genome of toxic invasive species Heracleum sosnowskyi carries increased number of genes despite the absence of recent whole-genome duplications.</title>
        <authorList>
            <person name="Schelkunov M."/>
            <person name="Shtratnikova V."/>
            <person name="Makarenko M."/>
            <person name="Klepikova A."/>
            <person name="Omelchenko D."/>
            <person name="Novikova G."/>
            <person name="Obukhova E."/>
            <person name="Bogdanov V."/>
            <person name="Penin A."/>
            <person name="Logacheva M."/>
        </authorList>
    </citation>
    <scope>NUCLEOTIDE SEQUENCE</scope>
    <source>
        <strain evidence="6">Hsosn_3</strain>
        <tissue evidence="6">Leaf</tissue>
    </source>
</reference>
<keyword evidence="3" id="KW-0547">Nucleotide-binding</keyword>
<evidence type="ECO:0000256" key="4">
    <source>
        <dbReference type="ARBA" id="ARBA00022840"/>
    </source>
</evidence>
<dbReference type="InterPro" id="IPR043129">
    <property type="entry name" value="ATPase_NBD"/>
</dbReference>
<dbReference type="EMBL" id="JAUIZM010000001">
    <property type="protein sequence ID" value="KAK1402316.1"/>
    <property type="molecule type" value="Genomic_DNA"/>
</dbReference>
<evidence type="ECO:0008006" key="8">
    <source>
        <dbReference type="Google" id="ProtNLM"/>
    </source>
</evidence>
<name>A0AAD8NBA7_9APIA</name>
<dbReference type="InterPro" id="IPR011990">
    <property type="entry name" value="TPR-like_helical_dom_sf"/>
</dbReference>